<dbReference type="AlphaFoldDB" id="E4L9T5"/>
<organism evidence="1 2">
    <name type="scientific">Dialister micraerophilus UPII 345-E</name>
    <dbReference type="NCBI Taxonomy" id="910314"/>
    <lineage>
        <taxon>Bacteria</taxon>
        <taxon>Bacillati</taxon>
        <taxon>Bacillota</taxon>
        <taxon>Negativicutes</taxon>
        <taxon>Veillonellales</taxon>
        <taxon>Veillonellaceae</taxon>
        <taxon>Dialister</taxon>
    </lineage>
</organism>
<name>E4L9T5_9FIRM</name>
<reference evidence="1 2" key="1">
    <citation type="submission" date="2010-11" db="EMBL/GenBank/DDBJ databases">
        <authorList>
            <person name="Durkin A.S."/>
            <person name="Madupu R."/>
            <person name="Torralba M."/>
            <person name="Gillis M."/>
            <person name="Methe B."/>
            <person name="Sutton G."/>
            <person name="Nelson K.E."/>
        </authorList>
    </citation>
    <scope>NUCLEOTIDE SEQUENCE [LARGE SCALE GENOMIC DNA]</scope>
    <source>
        <strain evidence="1 2">UPII 345-E</strain>
    </source>
</reference>
<dbReference type="RefSeq" id="WP_007555009.1">
    <property type="nucleotide sequence ID" value="NZ_AENT01000025.1"/>
</dbReference>
<dbReference type="OrthoDB" id="1633695at2"/>
<sequence>MSNINKIKEERENRRNLFLNWKIEEDLPQTVHEYSLKRVDVQDDRKYYAFSYVNEKNGWEVKALFDEETMDFMIKADFRLFVITQIEMITGDFEKFKNIVKTMLPEFIYKEMIDKSKVSVLVKSTGFTKWDYSKAMPETIHNYKRVIEPSMPVLGLNGSYIVAAYECRQNNSGILFFYNMYRNQYYGEMRAGGIPKIIHKYDATTLKEFEQKIIKNLKEDLHNLYLNPVSEE</sequence>
<evidence type="ECO:0000313" key="2">
    <source>
        <dbReference type="Proteomes" id="UP000004594"/>
    </source>
</evidence>
<gene>
    <name evidence="1" type="ORF">HMPREF9220_0083</name>
</gene>
<proteinExistence type="predicted"/>
<dbReference type="Proteomes" id="UP000004594">
    <property type="component" value="Unassembled WGS sequence"/>
</dbReference>
<comment type="caution">
    <text evidence="1">The sequence shown here is derived from an EMBL/GenBank/DDBJ whole genome shotgun (WGS) entry which is preliminary data.</text>
</comment>
<evidence type="ECO:0000313" key="1">
    <source>
        <dbReference type="EMBL" id="EFR42431.1"/>
    </source>
</evidence>
<protein>
    <submittedName>
        <fullName evidence="1">Uncharacterized protein</fullName>
    </submittedName>
</protein>
<dbReference type="EMBL" id="AENT01000025">
    <property type="protein sequence ID" value="EFR42431.1"/>
    <property type="molecule type" value="Genomic_DNA"/>
</dbReference>
<dbReference type="eggNOG" id="ENOG5032TJY">
    <property type="taxonomic scope" value="Bacteria"/>
</dbReference>
<accession>E4L9T5</accession>